<reference evidence="1" key="1">
    <citation type="submission" date="2021-06" db="EMBL/GenBank/DDBJ databases">
        <authorList>
            <person name="Kallberg Y."/>
            <person name="Tangrot J."/>
            <person name="Rosling A."/>
        </authorList>
    </citation>
    <scope>NUCLEOTIDE SEQUENCE</scope>
    <source>
        <strain evidence="1">MA461A</strain>
    </source>
</reference>
<dbReference type="EMBL" id="CAJVQC010004249">
    <property type="protein sequence ID" value="CAG8538020.1"/>
    <property type="molecule type" value="Genomic_DNA"/>
</dbReference>
<evidence type="ECO:0000313" key="2">
    <source>
        <dbReference type="Proteomes" id="UP000789920"/>
    </source>
</evidence>
<proteinExistence type="predicted"/>
<accession>A0ACA9LRI1</accession>
<organism evidence="1 2">
    <name type="scientific">Racocetra persica</name>
    <dbReference type="NCBI Taxonomy" id="160502"/>
    <lineage>
        <taxon>Eukaryota</taxon>
        <taxon>Fungi</taxon>
        <taxon>Fungi incertae sedis</taxon>
        <taxon>Mucoromycota</taxon>
        <taxon>Glomeromycotina</taxon>
        <taxon>Glomeromycetes</taxon>
        <taxon>Diversisporales</taxon>
        <taxon>Gigasporaceae</taxon>
        <taxon>Racocetra</taxon>
    </lineage>
</organism>
<name>A0ACA9LRI1_9GLOM</name>
<feature type="non-terminal residue" evidence="1">
    <location>
        <position position="1"/>
    </location>
</feature>
<keyword evidence="2" id="KW-1185">Reference proteome</keyword>
<gene>
    <name evidence="1" type="ORF">RPERSI_LOCUS3429</name>
</gene>
<dbReference type="Proteomes" id="UP000789920">
    <property type="component" value="Unassembled WGS sequence"/>
</dbReference>
<sequence>LVQRPKQKECHAVGQAESAKELSETRDIIEALHKYRNDLELAQIQFDIYLEIYSIPDIEYNNLAALRGKPDKAALLARLDQQLFDAQTLLKDFVIPFGLVEIELSLVHAVEVIPSREDINQIWKKIMQKARKKASETGSLQPIAEVVIESGRKYYPHDLRVFPMGKYWHLLLCYIAPRFYTHNTTSRTDTIVGEIADYLIKRRIDDPGCIARILKQANVAFCDIFNTFNNLISFRSAPFSSQEGICLLLKELVVILNQWMKSVEERYDIEPRSIHGMGWDRFKQARLGSESQAGPARADGSSQLK</sequence>
<evidence type="ECO:0000313" key="1">
    <source>
        <dbReference type="EMBL" id="CAG8538020.1"/>
    </source>
</evidence>
<comment type="caution">
    <text evidence="1">The sequence shown here is derived from an EMBL/GenBank/DDBJ whole genome shotgun (WGS) entry which is preliminary data.</text>
</comment>
<protein>
    <submittedName>
        <fullName evidence="1">32849_t:CDS:1</fullName>
    </submittedName>
</protein>